<dbReference type="PANTHER" id="PTHR47359:SF3">
    <property type="entry name" value="NLP_P60 DOMAIN-CONTAINING PROTEIN-RELATED"/>
    <property type="match status" value="1"/>
</dbReference>
<feature type="region of interest" description="Disordered" evidence="5">
    <location>
        <begin position="200"/>
        <end position="222"/>
    </location>
</feature>
<keyword evidence="3" id="KW-0378">Hydrolase</keyword>
<evidence type="ECO:0000256" key="1">
    <source>
        <dbReference type="ARBA" id="ARBA00007074"/>
    </source>
</evidence>
<evidence type="ECO:0000259" key="6">
    <source>
        <dbReference type="PROSITE" id="PS51935"/>
    </source>
</evidence>
<dbReference type="InterPro" id="IPR051794">
    <property type="entry name" value="PG_Endopeptidase_C40"/>
</dbReference>
<feature type="compositionally biased region" description="Gly residues" evidence="5">
    <location>
        <begin position="1"/>
        <end position="16"/>
    </location>
</feature>
<dbReference type="Gene3D" id="3.90.1720.10">
    <property type="entry name" value="endopeptidase domain like (from Nostoc punctiforme)"/>
    <property type="match status" value="1"/>
</dbReference>
<keyword evidence="2" id="KW-0645">Protease</keyword>
<evidence type="ECO:0000256" key="3">
    <source>
        <dbReference type="ARBA" id="ARBA00022801"/>
    </source>
</evidence>
<sequence length="337" mass="35920">MGSETGGDAGSAGGAEAGDATTGEGSVSQLLGRMRSLYERTEAATEAYNATEEKLKAQRATTARAQAALARARSALASGRTQAGQLARQQYRGGGAGLPPAMQVLLSPEPYQLLERGHLLKRAAGDQAATVRQLAVGERRQAVLTERARRALKKKQRLTARKKAQRDEVRARLRKVEKLLASLSGPELAELRALESRRTDEAQRELMASGALGGPRDPSGAGQQALDYAMRQLGKPYVWGAEGPGSFDCSGLTSQAWHHARRSIPRTSQEQWRRLPRIPLSKLRPGDLVIYFAGATHVGIYAGAGRVVQAPRPGGVVKISPLASNPPIGAVRPDAST</sequence>
<dbReference type="Proteomes" id="UP001214441">
    <property type="component" value="Unassembled WGS sequence"/>
</dbReference>
<dbReference type="RefSeq" id="WP_274040625.1">
    <property type="nucleotide sequence ID" value="NZ_JANCPR020000027.1"/>
</dbReference>
<accession>A0ABT7A1N7</accession>
<dbReference type="Pfam" id="PF00877">
    <property type="entry name" value="NLPC_P60"/>
    <property type="match status" value="1"/>
</dbReference>
<evidence type="ECO:0000256" key="2">
    <source>
        <dbReference type="ARBA" id="ARBA00022670"/>
    </source>
</evidence>
<dbReference type="SUPFAM" id="SSF54001">
    <property type="entry name" value="Cysteine proteinases"/>
    <property type="match status" value="1"/>
</dbReference>
<keyword evidence="4" id="KW-0788">Thiol protease</keyword>
<dbReference type="InterPro" id="IPR000064">
    <property type="entry name" value="NLP_P60_dom"/>
</dbReference>
<name>A0ABT7A1N7_9ACTN</name>
<comment type="caution">
    <text evidence="7">The sequence shown here is derived from an EMBL/GenBank/DDBJ whole genome shotgun (WGS) entry which is preliminary data.</text>
</comment>
<evidence type="ECO:0000313" key="7">
    <source>
        <dbReference type="EMBL" id="MDJ1135232.1"/>
    </source>
</evidence>
<evidence type="ECO:0000256" key="5">
    <source>
        <dbReference type="SAM" id="MobiDB-lite"/>
    </source>
</evidence>
<protein>
    <submittedName>
        <fullName evidence="7">C40 family peptidase</fullName>
    </submittedName>
</protein>
<feature type="compositionally biased region" description="Low complexity" evidence="5">
    <location>
        <begin position="17"/>
        <end position="26"/>
    </location>
</feature>
<gene>
    <name evidence="7" type="ORF">NMN56_025370</name>
</gene>
<evidence type="ECO:0000313" key="8">
    <source>
        <dbReference type="Proteomes" id="UP001214441"/>
    </source>
</evidence>
<feature type="domain" description="NlpC/P60" evidence="6">
    <location>
        <begin position="219"/>
        <end position="337"/>
    </location>
</feature>
<keyword evidence="8" id="KW-1185">Reference proteome</keyword>
<feature type="region of interest" description="Disordered" evidence="5">
    <location>
        <begin position="1"/>
        <end position="33"/>
    </location>
</feature>
<dbReference type="EMBL" id="JANCPR020000027">
    <property type="protein sequence ID" value="MDJ1135232.1"/>
    <property type="molecule type" value="Genomic_DNA"/>
</dbReference>
<dbReference type="InterPro" id="IPR038765">
    <property type="entry name" value="Papain-like_cys_pep_sf"/>
</dbReference>
<comment type="similarity">
    <text evidence="1">Belongs to the peptidase C40 family.</text>
</comment>
<proteinExistence type="inferred from homology"/>
<dbReference type="PROSITE" id="PS51935">
    <property type="entry name" value="NLPC_P60"/>
    <property type="match status" value="1"/>
</dbReference>
<organism evidence="7 8">
    <name type="scientific">Streptomyces iconiensis</name>
    <dbReference type="NCBI Taxonomy" id="1384038"/>
    <lineage>
        <taxon>Bacteria</taxon>
        <taxon>Bacillati</taxon>
        <taxon>Actinomycetota</taxon>
        <taxon>Actinomycetes</taxon>
        <taxon>Kitasatosporales</taxon>
        <taxon>Streptomycetaceae</taxon>
        <taxon>Streptomyces</taxon>
    </lineage>
</organism>
<evidence type="ECO:0000256" key="4">
    <source>
        <dbReference type="ARBA" id="ARBA00022807"/>
    </source>
</evidence>
<dbReference type="PANTHER" id="PTHR47359">
    <property type="entry name" value="PEPTIDOGLYCAN DL-ENDOPEPTIDASE CWLO"/>
    <property type="match status" value="1"/>
</dbReference>
<reference evidence="7 8" key="1">
    <citation type="submission" date="2023-05" db="EMBL/GenBank/DDBJ databases">
        <title>Streptantibioticus silvisoli sp. nov., acidotolerant actinomycetes 1 from pine litter.</title>
        <authorList>
            <person name="Swiecimska M."/>
            <person name="Golinska P."/>
            <person name="Sangal V."/>
            <person name="Wachnowicz B."/>
            <person name="Goodfellow M."/>
        </authorList>
    </citation>
    <scope>NUCLEOTIDE SEQUENCE [LARGE SCALE GENOMIC DNA]</scope>
    <source>
        <strain evidence="7 8">DSM 42109</strain>
    </source>
</reference>